<comment type="subcellular location">
    <subcellularLocation>
        <location evidence="1">Membrane</location>
        <topology evidence="1">Multi-pass membrane protein</topology>
    </subcellularLocation>
</comment>
<dbReference type="InterPro" id="IPR001902">
    <property type="entry name" value="SLC26A/SulP_fam"/>
</dbReference>
<feature type="transmembrane region" description="Helical" evidence="6">
    <location>
        <begin position="99"/>
        <end position="119"/>
    </location>
</feature>
<dbReference type="GO" id="GO:0016020">
    <property type="term" value="C:membrane"/>
    <property type="evidence" value="ECO:0007669"/>
    <property type="project" value="UniProtKB-SubCell"/>
</dbReference>
<feature type="transmembrane region" description="Helical" evidence="6">
    <location>
        <begin position="453"/>
        <end position="470"/>
    </location>
</feature>
<dbReference type="InterPro" id="IPR002645">
    <property type="entry name" value="STAS_dom"/>
</dbReference>
<dbReference type="PROSITE" id="PS50801">
    <property type="entry name" value="STAS"/>
    <property type="match status" value="1"/>
</dbReference>
<evidence type="ECO:0000256" key="5">
    <source>
        <dbReference type="SAM" id="MobiDB-lite"/>
    </source>
</evidence>
<feature type="domain" description="STAS" evidence="7">
    <location>
        <begin position="601"/>
        <end position="762"/>
    </location>
</feature>
<dbReference type="Gene3D" id="3.30.750.24">
    <property type="entry name" value="STAS domain"/>
    <property type="match status" value="2"/>
</dbReference>
<name>A0A914QRR4_9BILA</name>
<dbReference type="GO" id="GO:0055085">
    <property type="term" value="P:transmembrane transport"/>
    <property type="evidence" value="ECO:0007669"/>
    <property type="project" value="InterPro"/>
</dbReference>
<evidence type="ECO:0000256" key="4">
    <source>
        <dbReference type="ARBA" id="ARBA00023136"/>
    </source>
</evidence>
<evidence type="ECO:0000256" key="6">
    <source>
        <dbReference type="SAM" id="Phobius"/>
    </source>
</evidence>
<evidence type="ECO:0000313" key="9">
    <source>
        <dbReference type="WBParaSite" id="PDA_v2.g62.t1"/>
    </source>
</evidence>
<feature type="transmembrane region" description="Helical" evidence="6">
    <location>
        <begin position="302"/>
        <end position="325"/>
    </location>
</feature>
<evidence type="ECO:0000256" key="2">
    <source>
        <dbReference type="ARBA" id="ARBA00022692"/>
    </source>
</evidence>
<feature type="transmembrane region" description="Helical" evidence="6">
    <location>
        <begin position="189"/>
        <end position="210"/>
    </location>
</feature>
<feature type="transmembrane region" description="Helical" evidence="6">
    <location>
        <begin position="62"/>
        <end position="83"/>
    </location>
</feature>
<dbReference type="AlphaFoldDB" id="A0A914QRR4"/>
<dbReference type="PANTHER" id="PTHR11814">
    <property type="entry name" value="SULFATE TRANSPORTER"/>
    <property type="match status" value="1"/>
</dbReference>
<evidence type="ECO:0000256" key="3">
    <source>
        <dbReference type="ARBA" id="ARBA00022989"/>
    </source>
</evidence>
<accession>A0A914QRR4</accession>
<reference evidence="9" key="1">
    <citation type="submission" date="2022-11" db="UniProtKB">
        <authorList>
            <consortium name="WormBaseParasite"/>
        </authorList>
    </citation>
    <scope>IDENTIFICATION</scope>
</reference>
<evidence type="ECO:0000259" key="7">
    <source>
        <dbReference type="PROSITE" id="PS50801"/>
    </source>
</evidence>
<dbReference type="NCBIfam" id="TIGR00815">
    <property type="entry name" value="sulP"/>
    <property type="match status" value="1"/>
</dbReference>
<feature type="region of interest" description="Disordered" evidence="5">
    <location>
        <begin position="1"/>
        <end position="27"/>
    </location>
</feature>
<feature type="transmembrane region" description="Helical" evidence="6">
    <location>
        <begin position="357"/>
        <end position="380"/>
    </location>
</feature>
<organism evidence="8 9">
    <name type="scientific">Panagrolaimus davidi</name>
    <dbReference type="NCBI Taxonomy" id="227884"/>
    <lineage>
        <taxon>Eukaryota</taxon>
        <taxon>Metazoa</taxon>
        <taxon>Ecdysozoa</taxon>
        <taxon>Nematoda</taxon>
        <taxon>Chromadorea</taxon>
        <taxon>Rhabditida</taxon>
        <taxon>Tylenchina</taxon>
        <taxon>Panagrolaimomorpha</taxon>
        <taxon>Panagrolaimoidea</taxon>
        <taxon>Panagrolaimidae</taxon>
        <taxon>Panagrolaimus</taxon>
    </lineage>
</organism>
<evidence type="ECO:0000313" key="8">
    <source>
        <dbReference type="Proteomes" id="UP000887578"/>
    </source>
</evidence>
<keyword evidence="2 6" id="KW-0812">Transmembrane</keyword>
<proteinExistence type="predicted"/>
<feature type="transmembrane region" description="Helical" evidence="6">
    <location>
        <begin position="490"/>
        <end position="515"/>
    </location>
</feature>
<dbReference type="WBParaSite" id="PDA_v2.g62.t1">
    <property type="protein sequence ID" value="PDA_v2.g62.t1"/>
    <property type="gene ID" value="PDA_v2.g62"/>
</dbReference>
<dbReference type="InterPro" id="IPR011547">
    <property type="entry name" value="SLC26A/SulP_dom"/>
</dbReference>
<keyword evidence="4 6" id="KW-0472">Membrane</keyword>
<dbReference type="Proteomes" id="UP000887578">
    <property type="component" value="Unplaced"/>
</dbReference>
<feature type="transmembrane region" description="Helical" evidence="6">
    <location>
        <begin position="222"/>
        <end position="240"/>
    </location>
</feature>
<dbReference type="InterPro" id="IPR036513">
    <property type="entry name" value="STAS_dom_sf"/>
</dbReference>
<sequence>MSEDAHGGPDILSDDDSNGPYSVYATRPPMNQEEFDARFGYSRPLHHHPTIIRKAAKFSRRYYRPFTSISAFFRTIIGFIPILDWLPKYNCKENLTSDIIGGLTVAIMHVPQGIAYALLANVKPVVGLYTSFFPPLFYMIFGTSRHNSIGSFAVVSLMSGLAVTKSCGEPAAPFNGSIGEDPVNYDACALGTASTLAFCVGLIHLVMAILRLEIITTYFSDQLVAGFTTAASFHVFVTQLKDLFGLQGVKKADGAGNLLRTLWIYLTNFDKINPVTCIMGFSAIAFLIIGKDFVNPYLKKRFRLATPLPFELMVVVFATIISGIFSLNPNFNVKIVQKIPTGLPTPHLPRFYELPELFVDALSIAVVVVAVHISLAKMFAKKLRYKVDPGQELYALGLSSSLSAFFPVYPVSCSLGRTLVNVEAGTKTQLSTIASTIFLAAIIGYIGQWLETLPMCVLSAIVIVALKGMVKKFADLPQLWPVSKIDCSIWVVSFVATVAWDVTPGLGVSIVYALMTTVFRTQFPRWHFLATLQGTNDFRDSERYKAVVDHNGICIFRFDSPLLFTNVEKFKTSIEHAVYKWEAEKPALTPERTNDFRDSERYKAVVDHNGICIFRFDSPLLFTNVEKFKTSIEHAVYKWEAEKPALTPESILPEELKIPANEAEELASITIRSASEVINPDKPFASLFYRHFVIDCSGFTFVDYMGVNALKEVFTEMRNKKGLVYFAAAKAPVRDLFEACGFYKYVAKSNFYPTIRDAVAIAPKTSKCINNAFAR</sequence>
<keyword evidence="3 6" id="KW-1133">Transmembrane helix</keyword>
<feature type="transmembrane region" description="Helical" evidence="6">
    <location>
        <begin position="429"/>
        <end position="446"/>
    </location>
</feature>
<dbReference type="Pfam" id="PF00916">
    <property type="entry name" value="Sulfate_transp"/>
    <property type="match status" value="1"/>
</dbReference>
<feature type="transmembrane region" description="Helical" evidence="6">
    <location>
        <begin position="272"/>
        <end position="290"/>
    </location>
</feature>
<protein>
    <submittedName>
        <fullName evidence="9">STAS domain-containing protein</fullName>
    </submittedName>
</protein>
<keyword evidence="8" id="KW-1185">Reference proteome</keyword>
<evidence type="ECO:0000256" key="1">
    <source>
        <dbReference type="ARBA" id="ARBA00004141"/>
    </source>
</evidence>
<dbReference type="Pfam" id="PF01740">
    <property type="entry name" value="STAS"/>
    <property type="match status" value="1"/>
</dbReference>
<dbReference type="CDD" id="cd07042">
    <property type="entry name" value="STAS_SulP_like_sulfate_transporter"/>
    <property type="match status" value="1"/>
</dbReference>
<feature type="transmembrane region" description="Helical" evidence="6">
    <location>
        <begin position="126"/>
        <end position="144"/>
    </location>
</feature>
<dbReference type="SUPFAM" id="SSF52091">
    <property type="entry name" value="SpoIIaa-like"/>
    <property type="match status" value="1"/>
</dbReference>